<dbReference type="NCBIfam" id="TIGR00229">
    <property type="entry name" value="sensory_box"/>
    <property type="match status" value="1"/>
</dbReference>
<feature type="domain" description="PAS" evidence="3">
    <location>
        <begin position="201"/>
        <end position="265"/>
    </location>
</feature>
<dbReference type="OrthoDB" id="9802500at2"/>
<evidence type="ECO:0000256" key="2">
    <source>
        <dbReference type="SAM" id="Phobius"/>
    </source>
</evidence>
<dbReference type="PROSITE" id="PS50113">
    <property type="entry name" value="PAC"/>
    <property type="match status" value="1"/>
</dbReference>
<dbReference type="PANTHER" id="PTHR43156">
    <property type="entry name" value="STAGE II SPORULATION PROTEIN E-RELATED"/>
    <property type="match status" value="1"/>
</dbReference>
<dbReference type="SMART" id="SM00331">
    <property type="entry name" value="PP2C_SIG"/>
    <property type="match status" value="1"/>
</dbReference>
<dbReference type="Pfam" id="PF07228">
    <property type="entry name" value="SpoIIE"/>
    <property type="match status" value="1"/>
</dbReference>
<dbReference type="PROSITE" id="PS50112">
    <property type="entry name" value="PAS"/>
    <property type="match status" value="1"/>
</dbReference>
<gene>
    <name evidence="5" type="ORF">EC580_05880</name>
</gene>
<keyword evidence="2" id="KW-0472">Membrane</keyword>
<dbReference type="InterPro" id="IPR035965">
    <property type="entry name" value="PAS-like_dom_sf"/>
</dbReference>
<dbReference type="InterPro" id="IPR000014">
    <property type="entry name" value="PAS"/>
</dbReference>
<dbReference type="InterPro" id="IPR001932">
    <property type="entry name" value="PPM-type_phosphatase-like_dom"/>
</dbReference>
<reference evidence="5" key="1">
    <citation type="submission" date="2018-10" db="EMBL/GenBank/DDBJ databases">
        <title>Acidithiobacillus sulfuriphilus sp. nov.: an extremely acidophilic sulfur-oxidizing chemolithotroph isolated from a neutral pH environment.</title>
        <authorList>
            <person name="Falagan C."/>
            <person name="Moya-Beltran A."/>
            <person name="Quatrini R."/>
            <person name="Johnson D.B."/>
        </authorList>
    </citation>
    <scope>NUCLEOTIDE SEQUENCE [LARGE SCALE GENOMIC DNA]</scope>
    <source>
        <strain evidence="5">CJ-2</strain>
    </source>
</reference>
<dbReference type="SUPFAM" id="SSF55785">
    <property type="entry name" value="PYP-like sensor domain (PAS domain)"/>
    <property type="match status" value="1"/>
</dbReference>
<dbReference type="InterPro" id="IPR052016">
    <property type="entry name" value="Bact_Sigma-Reg"/>
</dbReference>
<keyword evidence="1" id="KW-0378">Hydrolase</keyword>
<dbReference type="Pfam" id="PF08448">
    <property type="entry name" value="PAS_4"/>
    <property type="match status" value="1"/>
</dbReference>
<dbReference type="InterPro" id="IPR013656">
    <property type="entry name" value="PAS_4"/>
</dbReference>
<accession>A0A3M8R6U1</accession>
<dbReference type="GO" id="GO:0016791">
    <property type="term" value="F:phosphatase activity"/>
    <property type="evidence" value="ECO:0007669"/>
    <property type="project" value="TreeGrafter"/>
</dbReference>
<dbReference type="RefSeq" id="WP_123103114.1">
    <property type="nucleotide sequence ID" value="NZ_CP127527.1"/>
</dbReference>
<evidence type="ECO:0000256" key="1">
    <source>
        <dbReference type="ARBA" id="ARBA00022801"/>
    </source>
</evidence>
<dbReference type="SMART" id="SM00091">
    <property type="entry name" value="PAS"/>
    <property type="match status" value="1"/>
</dbReference>
<feature type="transmembrane region" description="Helical" evidence="2">
    <location>
        <begin position="164"/>
        <end position="184"/>
    </location>
</feature>
<dbReference type="Gene3D" id="3.60.40.10">
    <property type="entry name" value="PPM-type phosphatase domain"/>
    <property type="match status" value="1"/>
</dbReference>
<feature type="transmembrane region" description="Helical" evidence="2">
    <location>
        <begin position="32"/>
        <end position="50"/>
    </location>
</feature>
<proteinExistence type="predicted"/>
<evidence type="ECO:0000259" key="4">
    <source>
        <dbReference type="PROSITE" id="PS50113"/>
    </source>
</evidence>
<dbReference type="InterPro" id="IPR000700">
    <property type="entry name" value="PAS-assoc_C"/>
</dbReference>
<dbReference type="CDD" id="cd00130">
    <property type="entry name" value="PAS"/>
    <property type="match status" value="1"/>
</dbReference>
<comment type="caution">
    <text evidence="5">The sequence shown here is derived from an EMBL/GenBank/DDBJ whole genome shotgun (WGS) entry which is preliminary data.</text>
</comment>
<organism evidence="5">
    <name type="scientific">Acidithiobacillus sulfuriphilus</name>
    <dbReference type="NCBI Taxonomy" id="1867749"/>
    <lineage>
        <taxon>Bacteria</taxon>
        <taxon>Pseudomonadati</taxon>
        <taxon>Pseudomonadota</taxon>
        <taxon>Acidithiobacillia</taxon>
        <taxon>Acidithiobacillales</taxon>
        <taxon>Acidithiobacillaceae</taxon>
        <taxon>Acidithiobacillus</taxon>
    </lineage>
</organism>
<protein>
    <submittedName>
        <fullName evidence="5">PAS domain S-box protein</fullName>
    </submittedName>
</protein>
<name>A0A3M8R6U1_9PROT</name>
<sequence>MPENVRLAERVPIGSFYRANLEAVEDVRSRTFIALWLPAFLLVIAGIGVWESLAWHGKALVDAQHYQRLAASVLTVEKGRATDTQWHDLRMAQARIMDMRENSGGHFLSPYEKALVFNQTLVDALNAVLQGRTDDIGQVEGIFSSAAAHYRAQAADDLRYGQGFLLGGAAALFFAFLYAWLGILRPIGRQSRERALALARAGEFNEDVINTARVVILVVDAGQRIVLANHHCQSLLQWPRTQLLGHSLLATLVAEGDRPAMAALLADSDPDRILEIPAYTATGETRVMAWSATAVRDVSGRELLQVAMGVDVTERAQAQVALQGALQQAQLLSDRLRDEAQQAAALHAVYLGQRTISLPGLSGLATSITSSEVGGDYFDSYATAHVAVALLGDVSGHGLAAGSIVAVAKSAVNQLREEGIGCPKKILTRLNGAILGTAQGLRLMTMVCAAVDFRRGILQVANAGHQFPYLQWPDGRWELLDIGGLPLGQEASAGVAVKQWDIPLGSRLLLISDGWVEEISPAGEPFGYERLEAALAQLAEANDEALRDGLFQILRMYCEREDFEDDMTIMVLRHDERLPELPHVADQEIREIVRIAQSFYQQKTERLSPRLSRQHLVLFAEEGWQALLPRMARDGLRRVLVSPDPFLQILGWERLLAAYQETDDELSVFMNAAAPIQLPLTQSADKDGILAATSVWLQEAQAPEIWLDTLTLMADELVENALYAAPRDARGAALYAKGTPRTLGEQETAHLRLARRDNVFALQMMDSWGTLTPAIFLQRLTAYLEGDGLLPGIGGGGLYLLWRFADYLQIRVVPGRESRLTVFVNLDRSPTDDRYPSFQFLYHNDIHEWSHEHA</sequence>
<dbReference type="PANTHER" id="PTHR43156:SF2">
    <property type="entry name" value="STAGE II SPORULATION PROTEIN E"/>
    <property type="match status" value="1"/>
</dbReference>
<dbReference type="InterPro" id="IPR036457">
    <property type="entry name" value="PPM-type-like_dom_sf"/>
</dbReference>
<evidence type="ECO:0000259" key="3">
    <source>
        <dbReference type="PROSITE" id="PS50112"/>
    </source>
</evidence>
<evidence type="ECO:0000313" key="5">
    <source>
        <dbReference type="EMBL" id="RNF64287.1"/>
    </source>
</evidence>
<keyword evidence="2" id="KW-0812">Transmembrane</keyword>
<keyword evidence="2" id="KW-1133">Transmembrane helix</keyword>
<dbReference type="EMBL" id="RIZI01000151">
    <property type="protein sequence ID" value="RNF64287.1"/>
    <property type="molecule type" value="Genomic_DNA"/>
</dbReference>
<dbReference type="SUPFAM" id="SSF81606">
    <property type="entry name" value="PP2C-like"/>
    <property type="match status" value="1"/>
</dbReference>
<dbReference type="AlphaFoldDB" id="A0A3M8R6U1"/>
<dbReference type="Gene3D" id="3.30.450.20">
    <property type="entry name" value="PAS domain"/>
    <property type="match status" value="1"/>
</dbReference>
<feature type="domain" description="PAC" evidence="4">
    <location>
        <begin position="272"/>
        <end position="324"/>
    </location>
</feature>